<evidence type="ECO:0000256" key="8">
    <source>
        <dbReference type="ARBA" id="ARBA00023211"/>
    </source>
</evidence>
<keyword evidence="7" id="KW-0325">Glycoprotein</keyword>
<evidence type="ECO:0000256" key="7">
    <source>
        <dbReference type="ARBA" id="ARBA00023180"/>
    </source>
</evidence>
<keyword evidence="6" id="KW-0320">Glycogen biosynthesis</keyword>
<comment type="similarity">
    <text evidence="9">Belongs to the glycosyltransferase 8 family. Glycogenin subfamily.</text>
</comment>
<evidence type="ECO:0000256" key="5">
    <source>
        <dbReference type="ARBA" id="ARBA00022723"/>
    </source>
</evidence>
<evidence type="ECO:0000256" key="10">
    <source>
        <dbReference type="ARBA" id="ARBA00038934"/>
    </source>
</evidence>
<organism evidence="14 15">
    <name type="scientific">Coemansia reversa (strain ATCC 12441 / NRRL 1564)</name>
    <dbReference type="NCBI Taxonomy" id="763665"/>
    <lineage>
        <taxon>Eukaryota</taxon>
        <taxon>Fungi</taxon>
        <taxon>Fungi incertae sedis</taxon>
        <taxon>Zoopagomycota</taxon>
        <taxon>Kickxellomycotina</taxon>
        <taxon>Kickxellomycetes</taxon>
        <taxon>Kickxellales</taxon>
        <taxon>Kickxellaceae</taxon>
        <taxon>Coemansia</taxon>
    </lineage>
</organism>
<gene>
    <name evidence="14" type="ORF">COEREDRAFT_39551</name>
</gene>
<dbReference type="Gene3D" id="3.90.550.10">
    <property type="entry name" value="Spore Coat Polysaccharide Biosynthesis Protein SpsA, Chain A"/>
    <property type="match status" value="1"/>
</dbReference>
<dbReference type="InterPro" id="IPR029044">
    <property type="entry name" value="Nucleotide-diphossugar_trans"/>
</dbReference>
<evidence type="ECO:0000256" key="3">
    <source>
        <dbReference type="ARBA" id="ARBA00022490"/>
    </source>
</evidence>
<reference evidence="14 15" key="1">
    <citation type="journal article" date="2015" name="Genome Biol. Evol.">
        <title>Phylogenomic analyses indicate that early fungi evolved digesting cell walls of algal ancestors of land plants.</title>
        <authorList>
            <person name="Chang Y."/>
            <person name="Wang S."/>
            <person name="Sekimoto S."/>
            <person name="Aerts A.L."/>
            <person name="Choi C."/>
            <person name="Clum A."/>
            <person name="LaButti K.M."/>
            <person name="Lindquist E.A."/>
            <person name="Yee Ngan C."/>
            <person name="Ohm R.A."/>
            <person name="Salamov A.A."/>
            <person name="Grigoriev I.V."/>
            <person name="Spatafora J.W."/>
            <person name="Berbee M.L."/>
        </authorList>
    </citation>
    <scope>NUCLEOTIDE SEQUENCE [LARGE SCALE GENOMIC DNA]</scope>
    <source>
        <strain evidence="14 15">NRRL 1564</strain>
    </source>
</reference>
<dbReference type="EC" id="2.4.1.186" evidence="10"/>
<evidence type="ECO:0000256" key="11">
    <source>
        <dbReference type="ARBA" id="ARBA00050886"/>
    </source>
</evidence>
<dbReference type="OrthoDB" id="2014201at2759"/>
<comment type="cofactor">
    <cofactor evidence="1">
        <name>Mn(2+)</name>
        <dbReference type="ChEBI" id="CHEBI:29035"/>
    </cofactor>
</comment>
<keyword evidence="8" id="KW-0464">Manganese</keyword>
<proteinExistence type="inferred from homology"/>
<evidence type="ECO:0000256" key="2">
    <source>
        <dbReference type="ARBA" id="ARBA00004496"/>
    </source>
</evidence>
<evidence type="ECO:0000256" key="6">
    <source>
        <dbReference type="ARBA" id="ARBA00023056"/>
    </source>
</evidence>
<dbReference type="GO" id="GO:0005737">
    <property type="term" value="C:cytoplasm"/>
    <property type="evidence" value="ECO:0007669"/>
    <property type="project" value="UniProtKB-SubCell"/>
</dbReference>
<dbReference type="AlphaFoldDB" id="A0A2G5BGG9"/>
<dbReference type="GO" id="GO:0005978">
    <property type="term" value="P:glycogen biosynthetic process"/>
    <property type="evidence" value="ECO:0007669"/>
    <property type="project" value="UniProtKB-KW"/>
</dbReference>
<dbReference type="SUPFAM" id="SSF53448">
    <property type="entry name" value="Nucleotide-diphospho-sugar transferases"/>
    <property type="match status" value="1"/>
</dbReference>
<name>A0A2G5BGG9_COERN</name>
<dbReference type="PANTHER" id="PTHR11183">
    <property type="entry name" value="GLYCOGENIN SUBFAMILY MEMBER"/>
    <property type="match status" value="1"/>
</dbReference>
<dbReference type="STRING" id="763665.A0A2G5BGG9"/>
<evidence type="ECO:0000313" key="14">
    <source>
        <dbReference type="EMBL" id="PIA18124.1"/>
    </source>
</evidence>
<comment type="subcellular location">
    <subcellularLocation>
        <location evidence="2">Cytoplasm</location>
    </subcellularLocation>
</comment>
<evidence type="ECO:0000256" key="9">
    <source>
        <dbReference type="ARBA" id="ARBA00038162"/>
    </source>
</evidence>
<dbReference type="InterPro" id="IPR050587">
    <property type="entry name" value="GNT1/Glycosyltrans_8"/>
</dbReference>
<dbReference type="Proteomes" id="UP000242474">
    <property type="component" value="Unassembled WGS sequence"/>
</dbReference>
<protein>
    <recommendedName>
        <fullName evidence="10">glycogenin glucosyltransferase</fullName>
        <ecNumber evidence="10">2.4.1.186</ecNumber>
    </recommendedName>
</protein>
<dbReference type="GO" id="GO:0008466">
    <property type="term" value="F:glycogenin glucosyltransferase activity"/>
    <property type="evidence" value="ECO:0007669"/>
    <property type="project" value="UniProtKB-EC"/>
</dbReference>
<comment type="catalytic activity">
    <reaction evidence="11">
        <text>[1,4-alpha-D-glucosyl](n)-L-tyrosyl-[glycogenin] + UDP-alpha-D-glucose = [1,4-alpha-D-glucosyl](n+1)-L-tyrosyl-[glycogenin] + UDP + H(+)</text>
        <dbReference type="Rhea" id="RHEA:56560"/>
        <dbReference type="Rhea" id="RHEA-COMP:14606"/>
        <dbReference type="Rhea" id="RHEA-COMP:14607"/>
        <dbReference type="ChEBI" id="CHEBI:15378"/>
        <dbReference type="ChEBI" id="CHEBI:58223"/>
        <dbReference type="ChEBI" id="CHEBI:58885"/>
        <dbReference type="ChEBI" id="CHEBI:140574"/>
        <dbReference type="EC" id="2.4.1.186"/>
    </reaction>
</comment>
<feature type="non-terminal residue" evidence="14">
    <location>
        <position position="256"/>
    </location>
</feature>
<dbReference type="CDD" id="cd02537">
    <property type="entry name" value="GT8_Glycogenin"/>
    <property type="match status" value="1"/>
</dbReference>
<sequence length="256" mass="28648">MDHVGESQASEAATADSAERFAFVTLVTSDPYVDGALVLLHSLRRTQTPHSIICLATPSTLSHLSMSRLRQHFDGVIESDLQQSSDIRNLSLLGRPDLRDTLTKIQLWDPALFGAWSAICYLDADTLVRLPIDDVFGRFYTWRSSFAEWRHGGLVAASPDTGWPDCFNSGVMLLAPGYECHQGLLREAAKPSASFDGADQGLLNEHFADWKTSEPYRRLPFLYNATANVYYTYLPALQRFGHDVRVVHFIGISKPW</sequence>
<evidence type="ECO:0000256" key="4">
    <source>
        <dbReference type="ARBA" id="ARBA00022679"/>
    </source>
</evidence>
<keyword evidence="5" id="KW-0479">Metal-binding</keyword>
<evidence type="ECO:0000256" key="1">
    <source>
        <dbReference type="ARBA" id="ARBA00001936"/>
    </source>
</evidence>
<dbReference type="InterPro" id="IPR002495">
    <property type="entry name" value="Glyco_trans_8"/>
</dbReference>
<accession>A0A2G5BGG9</accession>
<comment type="catalytic activity">
    <reaction evidence="12">
        <text>L-tyrosyl-[glycogenin] + UDP-alpha-D-glucose = alpha-D-glucosyl-L-tyrosyl-[glycogenin] + UDP + H(+)</text>
        <dbReference type="Rhea" id="RHEA:23360"/>
        <dbReference type="Rhea" id="RHEA-COMP:14604"/>
        <dbReference type="Rhea" id="RHEA-COMP:14605"/>
        <dbReference type="ChEBI" id="CHEBI:15378"/>
        <dbReference type="ChEBI" id="CHEBI:46858"/>
        <dbReference type="ChEBI" id="CHEBI:58223"/>
        <dbReference type="ChEBI" id="CHEBI:58885"/>
        <dbReference type="ChEBI" id="CHEBI:140573"/>
        <dbReference type="EC" id="2.4.1.186"/>
    </reaction>
</comment>
<comment type="function">
    <text evidence="13">Self-glucosylating initiator of glycogen synthesis. It catalyzes the formation of a short alpha (1,4)-glucosyl chain covalently attached via a glucose 1-O-tyrosyl linkage to internal tyrosine residues and these chains act as primers for the elongation reaction catalyzed by glycogen synthase.</text>
</comment>
<keyword evidence="15" id="KW-1185">Reference proteome</keyword>
<evidence type="ECO:0000256" key="13">
    <source>
        <dbReference type="ARBA" id="ARBA00057883"/>
    </source>
</evidence>
<dbReference type="GO" id="GO:0046872">
    <property type="term" value="F:metal ion binding"/>
    <property type="evidence" value="ECO:0007669"/>
    <property type="project" value="UniProtKB-KW"/>
</dbReference>
<evidence type="ECO:0000256" key="12">
    <source>
        <dbReference type="ARBA" id="ARBA00052293"/>
    </source>
</evidence>
<keyword evidence="4 14" id="KW-0808">Transferase</keyword>
<dbReference type="EMBL" id="KZ303491">
    <property type="protein sequence ID" value="PIA18124.1"/>
    <property type="molecule type" value="Genomic_DNA"/>
</dbReference>
<dbReference type="Pfam" id="PF01501">
    <property type="entry name" value="Glyco_transf_8"/>
    <property type="match status" value="1"/>
</dbReference>
<evidence type="ECO:0000313" key="15">
    <source>
        <dbReference type="Proteomes" id="UP000242474"/>
    </source>
</evidence>
<keyword evidence="3" id="KW-0963">Cytoplasm</keyword>
<dbReference type="FunFam" id="3.90.550.10:FF:000092">
    <property type="entry name" value="Glycogenin 2"/>
    <property type="match status" value="1"/>
</dbReference>